<evidence type="ECO:0000313" key="2">
    <source>
        <dbReference type="Proteomes" id="UP001230649"/>
    </source>
</evidence>
<name>A0ACC2WTH6_9TREE</name>
<sequence>MLDVASISGPRQAGTKHWIPLEGDDGHGHGEGKENMTGAGMDVLGGNVVEQKRNYDAAFPDPDDTVVDERRHSPGARENIDRQPLSDNSRHNSPSSRRISKRPNLRHDVGPESTLRPARIDGQVLKPNRILAKETQSDEEDQETQGTIPLDLDDVKDEPMGADQRWTVPRPATTSKPLGMPKFEKKPLLAAKARTDDARKDVNRTTRMINLHDKTDFVPLFSPDTDTASMKLRQSCFERRAVLCVVLSIDHLASQGDTSRRPGSKPPMLIRGECWQECCRQGVRTARGVREDGGWHAEEKGLDRDSAVGGSTKAKQTNVEKYEINPERNHGLNYAYHEVERRKEERKKLAGHGCIECENYYNAVGEMPVVSRVPIWRSPSPKASVERLAWHRDNVRMEDMLKGVTELGTRRKDDGDTTTEEGKHRAKNQISRHREDWTAPSTPPMYWNIGFPSTQDVAAINQEAVRQKGAKRAEMRREAEKKDGKYRRIAN</sequence>
<dbReference type="Proteomes" id="UP001230649">
    <property type="component" value="Unassembled WGS sequence"/>
</dbReference>
<dbReference type="EMBL" id="JASBWS010000010">
    <property type="protein sequence ID" value="KAJ9114116.1"/>
    <property type="molecule type" value="Genomic_DNA"/>
</dbReference>
<gene>
    <name evidence="1" type="ORF">QFC20_001632</name>
</gene>
<comment type="caution">
    <text evidence="1">The sequence shown here is derived from an EMBL/GenBank/DDBJ whole genome shotgun (WGS) entry which is preliminary data.</text>
</comment>
<accession>A0ACC2WTH6</accession>
<organism evidence="1 2">
    <name type="scientific">Naganishia adeliensis</name>
    <dbReference type="NCBI Taxonomy" id="92952"/>
    <lineage>
        <taxon>Eukaryota</taxon>
        <taxon>Fungi</taxon>
        <taxon>Dikarya</taxon>
        <taxon>Basidiomycota</taxon>
        <taxon>Agaricomycotina</taxon>
        <taxon>Tremellomycetes</taxon>
        <taxon>Filobasidiales</taxon>
        <taxon>Filobasidiaceae</taxon>
        <taxon>Naganishia</taxon>
    </lineage>
</organism>
<reference evidence="1" key="1">
    <citation type="submission" date="2023-04" db="EMBL/GenBank/DDBJ databases">
        <title>Draft Genome sequencing of Naganishia species isolated from polar environments using Oxford Nanopore Technology.</title>
        <authorList>
            <person name="Leo P."/>
            <person name="Venkateswaran K."/>
        </authorList>
    </citation>
    <scope>NUCLEOTIDE SEQUENCE</scope>
    <source>
        <strain evidence="1">MNA-CCFEE 5262</strain>
    </source>
</reference>
<keyword evidence="2" id="KW-1185">Reference proteome</keyword>
<evidence type="ECO:0000313" key="1">
    <source>
        <dbReference type="EMBL" id="KAJ9114116.1"/>
    </source>
</evidence>
<proteinExistence type="predicted"/>
<protein>
    <submittedName>
        <fullName evidence="1">Uncharacterized protein</fullName>
    </submittedName>
</protein>